<dbReference type="PIRSF" id="PIRSF010376">
    <property type="entry name" value="IspE"/>
    <property type="match status" value="1"/>
</dbReference>
<organism evidence="13 14">
    <name type="scientific">Neglectibacter timonensis</name>
    <dbReference type="NCBI Taxonomy" id="1776382"/>
    <lineage>
        <taxon>Bacteria</taxon>
        <taxon>Bacillati</taxon>
        <taxon>Bacillota</taxon>
        <taxon>Clostridia</taxon>
        <taxon>Eubacteriales</taxon>
        <taxon>Oscillospiraceae</taxon>
        <taxon>Neglectibacter</taxon>
    </lineage>
</organism>
<evidence type="ECO:0000259" key="12">
    <source>
        <dbReference type="Pfam" id="PF08544"/>
    </source>
</evidence>
<reference evidence="13 14" key="1">
    <citation type="submission" date="2022-06" db="EMBL/GenBank/DDBJ databases">
        <title>Isolation of gut microbiota from human fecal samples.</title>
        <authorList>
            <person name="Pamer E.G."/>
            <person name="Barat B."/>
            <person name="Waligurski E."/>
            <person name="Medina S."/>
            <person name="Paddock L."/>
            <person name="Mostad J."/>
        </authorList>
    </citation>
    <scope>NUCLEOTIDE SEQUENCE [LARGE SCALE GENOMIC DNA]</scope>
    <source>
        <strain evidence="13 14">DFI.9.73</strain>
    </source>
</reference>
<comment type="function">
    <text evidence="9">Catalyzes the phosphorylation of the position 2 hydroxy group of 4-diphosphocytidyl-2C-methyl-D-erythritol.</text>
</comment>
<evidence type="ECO:0000256" key="1">
    <source>
        <dbReference type="ARBA" id="ARBA00009684"/>
    </source>
</evidence>
<evidence type="ECO:0000259" key="11">
    <source>
        <dbReference type="Pfam" id="PF00288"/>
    </source>
</evidence>
<feature type="domain" description="GHMP kinase C-terminal" evidence="12">
    <location>
        <begin position="198"/>
        <end position="264"/>
    </location>
</feature>
<evidence type="ECO:0000256" key="8">
    <source>
        <dbReference type="ARBA" id="ARBA00032554"/>
    </source>
</evidence>
<evidence type="ECO:0000256" key="7">
    <source>
        <dbReference type="ARBA" id="ARBA00022840"/>
    </source>
</evidence>
<keyword evidence="7 9" id="KW-0067">ATP-binding</keyword>
<dbReference type="PANTHER" id="PTHR43527">
    <property type="entry name" value="4-DIPHOSPHOCYTIDYL-2-C-METHYL-D-ERYTHRITOL KINASE, CHLOROPLASTIC"/>
    <property type="match status" value="1"/>
</dbReference>
<dbReference type="InterPro" id="IPR004424">
    <property type="entry name" value="IspE"/>
</dbReference>
<dbReference type="InterPro" id="IPR014721">
    <property type="entry name" value="Ribsml_uS5_D2-typ_fold_subgr"/>
</dbReference>
<dbReference type="Gene3D" id="3.30.230.10">
    <property type="match status" value="1"/>
</dbReference>
<keyword evidence="5 9" id="KW-0547">Nucleotide-binding</keyword>
<feature type="active site" evidence="9">
    <location>
        <position position="135"/>
    </location>
</feature>
<dbReference type="GeneID" id="90532091"/>
<keyword evidence="9" id="KW-0414">Isoprene biosynthesis</keyword>
<protein>
    <recommendedName>
        <fullName evidence="3 9">4-diphosphocytidyl-2-C-methyl-D-erythritol kinase</fullName>
        <shortName evidence="9">CMK</shortName>
        <ecNumber evidence="2 9">2.7.1.148</ecNumber>
    </recommendedName>
    <alternativeName>
        <fullName evidence="8 9">4-(cytidine-5'-diphospho)-2-C-methyl-D-erythritol kinase</fullName>
    </alternativeName>
</protein>
<evidence type="ECO:0000313" key="13">
    <source>
        <dbReference type="EMBL" id="MCQ4840831.1"/>
    </source>
</evidence>
<comment type="similarity">
    <text evidence="1 9">Belongs to the GHMP kinase family. IspE subfamily.</text>
</comment>
<dbReference type="Gene3D" id="3.30.70.890">
    <property type="entry name" value="GHMP kinase, C-terminal domain"/>
    <property type="match status" value="1"/>
</dbReference>
<accession>A0ABT1S1K9</accession>
<sequence>MKVKAYAKINLTLDITGRREDGYHLLDTVMQSVSLFDELELERGKEPGIRLRCDREYLPLDTKNTAFRAARYFFEYCGLQKEGLTVSIQKHIPSRAGMGGGSADGAAVLLALNEIYGAKLSLEALMGLGAKVGADVPFCIHGGTCRCTGVGELVQPAPELPDCFLVICKPPAGMSTPRAYALVDKYPLSRSQATPKLLAALESGDLRQIGESLGNRFDETMKLMQVRDIKKAMLSCGVLGAMMTGSGSAVYGIFETEEKARNCMQVLGGKGELFLARPQRRTEV</sequence>
<evidence type="ECO:0000256" key="3">
    <source>
        <dbReference type="ARBA" id="ARBA00017473"/>
    </source>
</evidence>
<name>A0ABT1S1K9_9FIRM</name>
<keyword evidence="10" id="KW-0812">Transmembrane</keyword>
<evidence type="ECO:0000256" key="5">
    <source>
        <dbReference type="ARBA" id="ARBA00022741"/>
    </source>
</evidence>
<dbReference type="RefSeq" id="WP_066862996.1">
    <property type="nucleotide sequence ID" value="NZ_CABKVV010000013.1"/>
</dbReference>
<evidence type="ECO:0000256" key="9">
    <source>
        <dbReference type="HAMAP-Rule" id="MF_00061"/>
    </source>
</evidence>
<keyword evidence="4 9" id="KW-0808">Transferase</keyword>
<evidence type="ECO:0000256" key="6">
    <source>
        <dbReference type="ARBA" id="ARBA00022777"/>
    </source>
</evidence>
<dbReference type="InterPro" id="IPR036554">
    <property type="entry name" value="GHMP_kinase_C_sf"/>
</dbReference>
<evidence type="ECO:0000256" key="4">
    <source>
        <dbReference type="ARBA" id="ARBA00022679"/>
    </source>
</evidence>
<dbReference type="EMBL" id="JANFZH010000031">
    <property type="protein sequence ID" value="MCQ4840831.1"/>
    <property type="molecule type" value="Genomic_DNA"/>
</dbReference>
<comment type="pathway">
    <text evidence="9">Isoprenoid biosynthesis; isopentenyl diphosphate biosynthesis via DXP pathway; isopentenyl diphosphate from 1-deoxy-D-xylulose 5-phosphate: step 3/6.</text>
</comment>
<evidence type="ECO:0000256" key="2">
    <source>
        <dbReference type="ARBA" id="ARBA00012052"/>
    </source>
</evidence>
<keyword evidence="10" id="KW-1133">Transmembrane helix</keyword>
<proteinExistence type="inferred from homology"/>
<keyword evidence="6 9" id="KW-0418">Kinase</keyword>
<evidence type="ECO:0000256" key="10">
    <source>
        <dbReference type="SAM" id="Phobius"/>
    </source>
</evidence>
<dbReference type="Pfam" id="PF00288">
    <property type="entry name" value="GHMP_kinases_N"/>
    <property type="match status" value="1"/>
</dbReference>
<dbReference type="SUPFAM" id="SSF55060">
    <property type="entry name" value="GHMP Kinase, C-terminal domain"/>
    <property type="match status" value="1"/>
</dbReference>
<keyword evidence="10" id="KW-0472">Membrane</keyword>
<dbReference type="HAMAP" id="MF_00061">
    <property type="entry name" value="IspE"/>
    <property type="match status" value="1"/>
</dbReference>
<dbReference type="Proteomes" id="UP001524473">
    <property type="component" value="Unassembled WGS sequence"/>
</dbReference>
<dbReference type="NCBIfam" id="TIGR00154">
    <property type="entry name" value="ispE"/>
    <property type="match status" value="1"/>
</dbReference>
<keyword evidence="14" id="KW-1185">Reference proteome</keyword>
<dbReference type="GO" id="GO:0050515">
    <property type="term" value="F:4-(cytidine 5'-diphospho)-2-C-methyl-D-erythritol kinase activity"/>
    <property type="evidence" value="ECO:0007669"/>
    <property type="project" value="UniProtKB-EC"/>
</dbReference>
<gene>
    <name evidence="9 13" type="primary">ispE</name>
    <name evidence="13" type="ORF">NE695_13030</name>
</gene>
<dbReference type="InterPro" id="IPR006204">
    <property type="entry name" value="GHMP_kinase_N_dom"/>
</dbReference>
<evidence type="ECO:0000313" key="14">
    <source>
        <dbReference type="Proteomes" id="UP001524473"/>
    </source>
</evidence>
<dbReference type="Pfam" id="PF08544">
    <property type="entry name" value="GHMP_kinases_C"/>
    <property type="match status" value="1"/>
</dbReference>
<comment type="caution">
    <text evidence="13">The sequence shown here is derived from an EMBL/GenBank/DDBJ whole genome shotgun (WGS) entry which is preliminary data.</text>
</comment>
<feature type="active site" evidence="9">
    <location>
        <position position="8"/>
    </location>
</feature>
<comment type="catalytic activity">
    <reaction evidence="9">
        <text>4-CDP-2-C-methyl-D-erythritol + ATP = 4-CDP-2-C-methyl-D-erythritol 2-phosphate + ADP + H(+)</text>
        <dbReference type="Rhea" id="RHEA:18437"/>
        <dbReference type="ChEBI" id="CHEBI:15378"/>
        <dbReference type="ChEBI" id="CHEBI:30616"/>
        <dbReference type="ChEBI" id="CHEBI:57823"/>
        <dbReference type="ChEBI" id="CHEBI:57919"/>
        <dbReference type="ChEBI" id="CHEBI:456216"/>
        <dbReference type="EC" id="2.7.1.148"/>
    </reaction>
</comment>
<dbReference type="SUPFAM" id="SSF54211">
    <property type="entry name" value="Ribosomal protein S5 domain 2-like"/>
    <property type="match status" value="1"/>
</dbReference>
<feature type="transmembrane region" description="Helical" evidence="10">
    <location>
        <begin position="232"/>
        <end position="254"/>
    </location>
</feature>
<dbReference type="InterPro" id="IPR020568">
    <property type="entry name" value="Ribosomal_Su5_D2-typ_SF"/>
</dbReference>
<dbReference type="EC" id="2.7.1.148" evidence="2 9"/>
<dbReference type="InterPro" id="IPR013750">
    <property type="entry name" value="GHMP_kinase_C_dom"/>
</dbReference>
<feature type="binding site" evidence="9">
    <location>
        <begin position="93"/>
        <end position="103"/>
    </location>
    <ligand>
        <name>ATP</name>
        <dbReference type="ChEBI" id="CHEBI:30616"/>
    </ligand>
</feature>
<feature type="domain" description="GHMP kinase N-terminal" evidence="11">
    <location>
        <begin position="64"/>
        <end position="143"/>
    </location>
</feature>
<dbReference type="PANTHER" id="PTHR43527:SF2">
    <property type="entry name" value="4-DIPHOSPHOCYTIDYL-2-C-METHYL-D-ERYTHRITOL KINASE, CHLOROPLASTIC"/>
    <property type="match status" value="1"/>
</dbReference>